<evidence type="ECO:0000256" key="1">
    <source>
        <dbReference type="SAM" id="Phobius"/>
    </source>
</evidence>
<keyword evidence="1" id="KW-0472">Membrane</keyword>
<comment type="caution">
    <text evidence="2">The sequence shown here is derived from an EMBL/GenBank/DDBJ whole genome shotgun (WGS) entry which is preliminary data.</text>
</comment>
<dbReference type="InterPro" id="IPR035211">
    <property type="entry name" value="DUF5325"/>
</dbReference>
<keyword evidence="3" id="KW-1185">Reference proteome</keyword>
<accession>A0A9X3WPW9</accession>
<gene>
    <name evidence="2" type="ORF">NC797_04345</name>
</gene>
<dbReference type="Pfam" id="PF17259">
    <property type="entry name" value="DUF5325"/>
    <property type="match status" value="1"/>
</dbReference>
<dbReference type="AlphaFoldDB" id="A0A9X3WPW9"/>
<keyword evidence="1" id="KW-0812">Transmembrane</keyword>
<sequence>MKKIQFPMLLLAFLVILSYMLVGVAIGYRNYILAIFFVVLGFVLMGFGLARKRRNNNTVN</sequence>
<evidence type="ECO:0000313" key="2">
    <source>
        <dbReference type="EMBL" id="MDC3423737.1"/>
    </source>
</evidence>
<protein>
    <submittedName>
        <fullName evidence="2">YlaF family protein</fullName>
    </submittedName>
</protein>
<feature type="transmembrane region" description="Helical" evidence="1">
    <location>
        <begin position="7"/>
        <end position="26"/>
    </location>
</feature>
<organism evidence="2 3">
    <name type="scientific">Terrihalobacillus insolitus</name>
    <dbReference type="NCBI Taxonomy" id="2950438"/>
    <lineage>
        <taxon>Bacteria</taxon>
        <taxon>Bacillati</taxon>
        <taxon>Bacillota</taxon>
        <taxon>Bacilli</taxon>
        <taxon>Bacillales</taxon>
        <taxon>Bacillaceae</taxon>
        <taxon>Terrihalobacillus</taxon>
    </lineage>
</organism>
<dbReference type="Proteomes" id="UP001145050">
    <property type="component" value="Unassembled WGS sequence"/>
</dbReference>
<evidence type="ECO:0000313" key="3">
    <source>
        <dbReference type="Proteomes" id="UP001145050"/>
    </source>
</evidence>
<feature type="transmembrane region" description="Helical" evidence="1">
    <location>
        <begin position="32"/>
        <end position="50"/>
    </location>
</feature>
<dbReference type="RefSeq" id="WP_272435485.1">
    <property type="nucleotide sequence ID" value="NZ_JAMQKB010000002.1"/>
</dbReference>
<dbReference type="EMBL" id="JAMQKB010000002">
    <property type="protein sequence ID" value="MDC3423737.1"/>
    <property type="molecule type" value="Genomic_DNA"/>
</dbReference>
<proteinExistence type="predicted"/>
<reference evidence="2" key="1">
    <citation type="submission" date="2022-06" db="EMBL/GenBank/DDBJ databases">
        <title>Aquibacillus sp. a new bacterium isolated from soil saline samples.</title>
        <authorList>
            <person name="Galisteo C."/>
            <person name="De La Haba R."/>
            <person name="Sanchez-Porro C."/>
            <person name="Ventosa A."/>
        </authorList>
    </citation>
    <scope>NUCLEOTIDE SEQUENCE</scope>
    <source>
        <strain evidence="2">3ASR75-11</strain>
    </source>
</reference>
<keyword evidence="1" id="KW-1133">Transmembrane helix</keyword>
<name>A0A9X3WPW9_9BACI</name>